<feature type="signal peptide" evidence="2">
    <location>
        <begin position="1"/>
        <end position="17"/>
    </location>
</feature>
<name>A0A6G1IWC6_9PLEO</name>
<dbReference type="Proteomes" id="UP000799291">
    <property type="component" value="Unassembled WGS sequence"/>
</dbReference>
<evidence type="ECO:0000313" key="4">
    <source>
        <dbReference type="Proteomes" id="UP000799291"/>
    </source>
</evidence>
<dbReference type="EMBL" id="MU005587">
    <property type="protein sequence ID" value="KAF2682557.1"/>
    <property type="molecule type" value="Genomic_DNA"/>
</dbReference>
<evidence type="ECO:0000256" key="1">
    <source>
        <dbReference type="SAM" id="MobiDB-lite"/>
    </source>
</evidence>
<feature type="compositionally biased region" description="Low complexity" evidence="1">
    <location>
        <begin position="117"/>
        <end position="134"/>
    </location>
</feature>
<accession>A0A6G1IWC6</accession>
<gene>
    <name evidence="3" type="ORF">K458DRAFT_454553</name>
</gene>
<keyword evidence="2" id="KW-0732">Signal</keyword>
<feature type="region of interest" description="Disordered" evidence="1">
    <location>
        <begin position="117"/>
        <end position="142"/>
    </location>
</feature>
<dbReference type="AlphaFoldDB" id="A0A6G1IWC6"/>
<reference evidence="3" key="1">
    <citation type="journal article" date="2020" name="Stud. Mycol.">
        <title>101 Dothideomycetes genomes: a test case for predicting lifestyles and emergence of pathogens.</title>
        <authorList>
            <person name="Haridas S."/>
            <person name="Albert R."/>
            <person name="Binder M."/>
            <person name="Bloem J."/>
            <person name="Labutti K."/>
            <person name="Salamov A."/>
            <person name="Andreopoulos B."/>
            <person name="Baker S."/>
            <person name="Barry K."/>
            <person name="Bills G."/>
            <person name="Bluhm B."/>
            <person name="Cannon C."/>
            <person name="Castanera R."/>
            <person name="Culley D."/>
            <person name="Daum C."/>
            <person name="Ezra D."/>
            <person name="Gonzalez J."/>
            <person name="Henrissat B."/>
            <person name="Kuo A."/>
            <person name="Liang C."/>
            <person name="Lipzen A."/>
            <person name="Lutzoni F."/>
            <person name="Magnuson J."/>
            <person name="Mondo S."/>
            <person name="Nolan M."/>
            <person name="Ohm R."/>
            <person name="Pangilinan J."/>
            <person name="Park H.-J."/>
            <person name="Ramirez L."/>
            <person name="Alfaro M."/>
            <person name="Sun H."/>
            <person name="Tritt A."/>
            <person name="Yoshinaga Y."/>
            <person name="Zwiers L.-H."/>
            <person name="Turgeon B."/>
            <person name="Goodwin S."/>
            <person name="Spatafora J."/>
            <person name="Crous P."/>
            <person name="Grigoriev I."/>
        </authorList>
    </citation>
    <scope>NUCLEOTIDE SEQUENCE</scope>
    <source>
        <strain evidence="3">CBS 122367</strain>
    </source>
</reference>
<sequence length="167" mass="17056">MTPWRPFFLMPFTIVWCLPIHSKSILNHLKLAWCIAELFSTGVCQTCSTSGLQCTCTGGIADACTNMMGTCIIAGLSPYSTNGCGQEPVITCVDVDSFTKASSSSVPTASSKASASSTATSSKASAPSTATSSVQSNSASQELTPGTGLGQLWSVGAMVAGGLLGLR</sequence>
<evidence type="ECO:0000256" key="2">
    <source>
        <dbReference type="SAM" id="SignalP"/>
    </source>
</evidence>
<evidence type="ECO:0000313" key="3">
    <source>
        <dbReference type="EMBL" id="KAF2682557.1"/>
    </source>
</evidence>
<organism evidence="3 4">
    <name type="scientific">Lentithecium fluviatile CBS 122367</name>
    <dbReference type="NCBI Taxonomy" id="1168545"/>
    <lineage>
        <taxon>Eukaryota</taxon>
        <taxon>Fungi</taxon>
        <taxon>Dikarya</taxon>
        <taxon>Ascomycota</taxon>
        <taxon>Pezizomycotina</taxon>
        <taxon>Dothideomycetes</taxon>
        <taxon>Pleosporomycetidae</taxon>
        <taxon>Pleosporales</taxon>
        <taxon>Massarineae</taxon>
        <taxon>Lentitheciaceae</taxon>
        <taxon>Lentithecium</taxon>
    </lineage>
</organism>
<feature type="chain" id="PRO_5026345186" description="Extracellular membrane protein CFEM domain-containing protein" evidence="2">
    <location>
        <begin position="18"/>
        <end position="167"/>
    </location>
</feature>
<protein>
    <recommendedName>
        <fullName evidence="5">Extracellular membrane protein CFEM domain-containing protein</fullName>
    </recommendedName>
</protein>
<evidence type="ECO:0008006" key="5">
    <source>
        <dbReference type="Google" id="ProtNLM"/>
    </source>
</evidence>
<proteinExistence type="predicted"/>
<keyword evidence="4" id="KW-1185">Reference proteome</keyword>